<sequence length="192" mass="21173">MGIFSVIGNEVTKAVDYVVEKNRKAAMINRLRIVIKNERENTARAYVALGKYYMEHLRNPEDAQAEQLCKAVEESEARMRKAFNKLDEIASPVEEEDQCAGCNDDCDVCPYYEDLDAAQREELAHCAGHADEADDDIPAAPFVNEAHDAAAAEEERQEAEKHAELEDAPAPASDVTAGKPDIFGEAAEDDAE</sequence>
<accession>A0ABS9MKS6</accession>
<gene>
    <name evidence="2" type="ORF">L0P57_10260</name>
</gene>
<evidence type="ECO:0000313" key="3">
    <source>
        <dbReference type="Proteomes" id="UP001298681"/>
    </source>
</evidence>
<evidence type="ECO:0008006" key="4">
    <source>
        <dbReference type="Google" id="ProtNLM"/>
    </source>
</evidence>
<organism evidence="2 3">
    <name type="scientific">Anaeromassilibacillus senegalensis</name>
    <dbReference type="NCBI Taxonomy" id="1673717"/>
    <lineage>
        <taxon>Bacteria</taxon>
        <taxon>Bacillati</taxon>
        <taxon>Bacillota</taxon>
        <taxon>Clostridia</taxon>
        <taxon>Eubacteriales</taxon>
        <taxon>Acutalibacteraceae</taxon>
        <taxon>Anaeromassilibacillus</taxon>
    </lineage>
</organism>
<proteinExistence type="predicted"/>
<protein>
    <recommendedName>
        <fullName evidence="4">Serine proteinase</fullName>
    </recommendedName>
</protein>
<dbReference type="Proteomes" id="UP001298681">
    <property type="component" value="Unassembled WGS sequence"/>
</dbReference>
<evidence type="ECO:0000256" key="1">
    <source>
        <dbReference type="SAM" id="MobiDB-lite"/>
    </source>
</evidence>
<reference evidence="2 3" key="1">
    <citation type="submission" date="2022-01" db="EMBL/GenBank/DDBJ databases">
        <title>Collection of gut derived symbiotic bacterial strains cultured from healthy donors.</title>
        <authorList>
            <person name="Lin H."/>
            <person name="Kohout C."/>
            <person name="Waligurski E."/>
            <person name="Pamer E.G."/>
        </authorList>
    </citation>
    <scope>NUCLEOTIDE SEQUENCE [LARGE SCALE GENOMIC DNA]</scope>
    <source>
        <strain evidence="2 3">DFI.7.58</strain>
    </source>
</reference>
<keyword evidence="3" id="KW-1185">Reference proteome</keyword>
<evidence type="ECO:0000313" key="2">
    <source>
        <dbReference type="EMBL" id="MCG4611311.1"/>
    </source>
</evidence>
<comment type="caution">
    <text evidence="2">The sequence shown here is derived from an EMBL/GenBank/DDBJ whole genome shotgun (WGS) entry which is preliminary data.</text>
</comment>
<dbReference type="RefSeq" id="WP_087233898.1">
    <property type="nucleotide sequence ID" value="NZ_JAKNHQ010000014.1"/>
</dbReference>
<dbReference type="EMBL" id="JAKNHQ010000014">
    <property type="protein sequence ID" value="MCG4611311.1"/>
    <property type="molecule type" value="Genomic_DNA"/>
</dbReference>
<feature type="region of interest" description="Disordered" evidence="1">
    <location>
        <begin position="148"/>
        <end position="192"/>
    </location>
</feature>
<name>A0ABS9MKS6_9FIRM</name>
<feature type="compositionally biased region" description="Basic and acidic residues" evidence="1">
    <location>
        <begin position="148"/>
        <end position="165"/>
    </location>
</feature>